<gene>
    <name evidence="10" type="ORF">PZE19_22510</name>
</gene>
<feature type="transmembrane region" description="Helical" evidence="8">
    <location>
        <begin position="244"/>
        <end position="265"/>
    </location>
</feature>
<dbReference type="SUPFAM" id="SSF161098">
    <property type="entry name" value="MetI-like"/>
    <property type="match status" value="1"/>
</dbReference>
<evidence type="ECO:0000256" key="8">
    <source>
        <dbReference type="SAM" id="Phobius"/>
    </source>
</evidence>
<feature type="transmembrane region" description="Helical" evidence="8">
    <location>
        <begin position="531"/>
        <end position="553"/>
    </location>
</feature>
<dbReference type="InterPro" id="IPR000515">
    <property type="entry name" value="MetI-like"/>
</dbReference>
<evidence type="ECO:0000256" key="1">
    <source>
        <dbReference type="ARBA" id="ARBA00004651"/>
    </source>
</evidence>
<keyword evidence="2" id="KW-0813">Transport</keyword>
<keyword evidence="5 8" id="KW-1133">Transmembrane helix</keyword>
<comment type="caution">
    <text evidence="10">The sequence shown here is derived from an EMBL/GenBank/DDBJ whole genome shotgun (WGS) entry which is preliminary data.</text>
</comment>
<keyword evidence="11" id="KW-1185">Reference proteome</keyword>
<evidence type="ECO:0000256" key="5">
    <source>
        <dbReference type="ARBA" id="ARBA00022989"/>
    </source>
</evidence>
<accession>A0ABT6FGM3</accession>
<feature type="domain" description="ABC transmembrane type-1" evidence="9">
    <location>
        <begin position="59"/>
        <end position="265"/>
    </location>
</feature>
<evidence type="ECO:0000313" key="10">
    <source>
        <dbReference type="EMBL" id="MDG3006553.1"/>
    </source>
</evidence>
<keyword evidence="4 8" id="KW-0812">Transmembrane</keyword>
<dbReference type="PANTHER" id="PTHR30183">
    <property type="entry name" value="MOLYBDENUM TRANSPORT SYSTEM PERMEASE PROTEIN MODB"/>
    <property type="match status" value="1"/>
</dbReference>
<dbReference type="Proteomes" id="UP001216907">
    <property type="component" value="Unassembled WGS sequence"/>
</dbReference>
<evidence type="ECO:0000256" key="3">
    <source>
        <dbReference type="ARBA" id="ARBA00022475"/>
    </source>
</evidence>
<evidence type="ECO:0000256" key="6">
    <source>
        <dbReference type="ARBA" id="ARBA00023136"/>
    </source>
</evidence>
<proteinExistence type="predicted"/>
<evidence type="ECO:0000313" key="11">
    <source>
        <dbReference type="Proteomes" id="UP001216907"/>
    </source>
</evidence>
<feature type="compositionally biased region" description="Basic and acidic residues" evidence="7">
    <location>
        <begin position="463"/>
        <end position="473"/>
    </location>
</feature>
<feature type="transmembrane region" description="Helical" evidence="8">
    <location>
        <begin position="93"/>
        <end position="114"/>
    </location>
</feature>
<dbReference type="PROSITE" id="PS50928">
    <property type="entry name" value="ABC_TM1"/>
    <property type="match status" value="1"/>
</dbReference>
<organism evidence="10 11">
    <name type="scientific">Paludisphaera mucosa</name>
    <dbReference type="NCBI Taxonomy" id="3030827"/>
    <lineage>
        <taxon>Bacteria</taxon>
        <taxon>Pseudomonadati</taxon>
        <taxon>Planctomycetota</taxon>
        <taxon>Planctomycetia</taxon>
        <taxon>Isosphaerales</taxon>
        <taxon>Isosphaeraceae</taxon>
        <taxon>Paludisphaera</taxon>
    </lineage>
</organism>
<evidence type="ECO:0000256" key="4">
    <source>
        <dbReference type="ARBA" id="ARBA00022692"/>
    </source>
</evidence>
<protein>
    <recommendedName>
        <fullName evidence="9">ABC transmembrane type-1 domain-containing protein</fullName>
    </recommendedName>
</protein>
<keyword evidence="3" id="KW-1003">Cell membrane</keyword>
<comment type="subcellular location">
    <subcellularLocation>
        <location evidence="1">Cell membrane</location>
        <topology evidence="1">Multi-pass membrane protein</topology>
    </subcellularLocation>
</comment>
<evidence type="ECO:0000256" key="7">
    <source>
        <dbReference type="SAM" id="MobiDB-lite"/>
    </source>
</evidence>
<feature type="transmembrane region" description="Helical" evidence="8">
    <location>
        <begin position="206"/>
        <end position="224"/>
    </location>
</feature>
<sequence length="569" mass="58088">MIRLVAGWLSSIALGLLVVGPLAALGVCALVDRGPGGEARASLFPVAVAALDPYVWTCLRNSATTAGLATLASMVAGVAIGRLIGDRGFPFRALALALLAAVAATPPVALALGASSLVEANAGPAWAGLLERAGSASRILPSDWAWLAWLGAAVLPGAAIAALAYATALDRLDPSWRDAAVLAGGAGTRGWRRLAWPLLRPEMGRVGGLVFAATLADPGPPLVLGLRRSLGYQLVTTAFDDEPFPRLAVLGLIAVIICAAARTVLRLWTGPSRRTITLRRDPAGNRERSVASRARTLAVFAAMGILAVLAAAPLVGLATTAPAGAILPRLSDPAMGRIFVRSLVLGLAVAALTAVSDRVVGWFESSAGGAASGRFRRLARAAAPPPLVAGVVTLALGRLLRLWLAAYPEAGRSASAPAALAEWLAGDRLPLAAATLAVWLATVSARLDDRREGDASGAVPARSRQDGRVEAGRGRARRRARASSYAGRWRAAAATIATAAVNVAPAVLLASSTQAATIGPAVLLLRERPEAGTALAATLAAVVWIASVAAAFLDPVARRIASTPGASRD</sequence>
<feature type="transmembrane region" description="Helical" evidence="8">
    <location>
        <begin position="63"/>
        <end position="81"/>
    </location>
</feature>
<feature type="region of interest" description="Disordered" evidence="7">
    <location>
        <begin position="452"/>
        <end position="475"/>
    </location>
</feature>
<dbReference type="InterPro" id="IPR035906">
    <property type="entry name" value="MetI-like_sf"/>
</dbReference>
<dbReference type="PANTHER" id="PTHR30183:SF3">
    <property type="entry name" value="MOLYBDENUM TRANSPORT SYSTEM PERMEASE PROTEIN MODB"/>
    <property type="match status" value="1"/>
</dbReference>
<feature type="transmembrane region" description="Helical" evidence="8">
    <location>
        <begin position="146"/>
        <end position="168"/>
    </location>
</feature>
<reference evidence="10 11" key="1">
    <citation type="submission" date="2023-03" db="EMBL/GenBank/DDBJ databases">
        <title>Paludisphaera mucosa sp. nov. a novel planctomycete from northern fen.</title>
        <authorList>
            <person name="Ivanova A."/>
        </authorList>
    </citation>
    <scope>NUCLEOTIDE SEQUENCE [LARGE SCALE GENOMIC DNA]</scope>
    <source>
        <strain evidence="10 11">Pla2</strain>
    </source>
</reference>
<feature type="transmembrane region" description="Helical" evidence="8">
    <location>
        <begin position="296"/>
        <end position="318"/>
    </location>
</feature>
<keyword evidence="6 8" id="KW-0472">Membrane</keyword>
<dbReference type="EMBL" id="JARRAG010000002">
    <property type="protein sequence ID" value="MDG3006553.1"/>
    <property type="molecule type" value="Genomic_DNA"/>
</dbReference>
<dbReference type="Gene3D" id="1.10.3720.10">
    <property type="entry name" value="MetI-like"/>
    <property type="match status" value="1"/>
</dbReference>
<dbReference type="RefSeq" id="WP_277862849.1">
    <property type="nucleotide sequence ID" value="NZ_JARRAG010000002.1"/>
</dbReference>
<evidence type="ECO:0000256" key="2">
    <source>
        <dbReference type="ARBA" id="ARBA00022448"/>
    </source>
</evidence>
<feature type="transmembrane region" description="Helical" evidence="8">
    <location>
        <begin position="338"/>
        <end position="360"/>
    </location>
</feature>
<name>A0ABT6FGM3_9BACT</name>
<evidence type="ECO:0000259" key="9">
    <source>
        <dbReference type="PROSITE" id="PS50928"/>
    </source>
</evidence>
<feature type="transmembrane region" description="Helical" evidence="8">
    <location>
        <begin position="489"/>
        <end position="511"/>
    </location>
</feature>